<protein>
    <submittedName>
        <fullName evidence="2">Uncharacterized protein</fullName>
    </submittedName>
</protein>
<name>A0A0A9EN42_ARUDO</name>
<sequence length="53" mass="5491">MPFSLPDADSIRWWWCAAGDRNADAGSSEAGGGPGASGDGDVEPREEGHMAGW</sequence>
<feature type="compositionally biased region" description="Basic and acidic residues" evidence="1">
    <location>
        <begin position="42"/>
        <end position="53"/>
    </location>
</feature>
<dbReference type="EMBL" id="GBRH01198610">
    <property type="protein sequence ID" value="JAD99285.1"/>
    <property type="molecule type" value="Transcribed_RNA"/>
</dbReference>
<feature type="region of interest" description="Disordered" evidence="1">
    <location>
        <begin position="21"/>
        <end position="53"/>
    </location>
</feature>
<evidence type="ECO:0000256" key="1">
    <source>
        <dbReference type="SAM" id="MobiDB-lite"/>
    </source>
</evidence>
<feature type="compositionally biased region" description="Gly residues" evidence="1">
    <location>
        <begin position="29"/>
        <end position="38"/>
    </location>
</feature>
<accession>A0A0A9EN42</accession>
<reference evidence="2" key="1">
    <citation type="submission" date="2014-09" db="EMBL/GenBank/DDBJ databases">
        <authorList>
            <person name="Magalhaes I.L.F."/>
            <person name="Oliveira U."/>
            <person name="Santos F.R."/>
            <person name="Vidigal T.H.D.A."/>
            <person name="Brescovit A.D."/>
            <person name="Santos A.J."/>
        </authorList>
    </citation>
    <scope>NUCLEOTIDE SEQUENCE</scope>
    <source>
        <tissue evidence="2">Shoot tissue taken approximately 20 cm above the soil surface</tissue>
    </source>
</reference>
<proteinExistence type="predicted"/>
<organism evidence="2">
    <name type="scientific">Arundo donax</name>
    <name type="common">Giant reed</name>
    <name type="synonym">Donax arundinaceus</name>
    <dbReference type="NCBI Taxonomy" id="35708"/>
    <lineage>
        <taxon>Eukaryota</taxon>
        <taxon>Viridiplantae</taxon>
        <taxon>Streptophyta</taxon>
        <taxon>Embryophyta</taxon>
        <taxon>Tracheophyta</taxon>
        <taxon>Spermatophyta</taxon>
        <taxon>Magnoliopsida</taxon>
        <taxon>Liliopsida</taxon>
        <taxon>Poales</taxon>
        <taxon>Poaceae</taxon>
        <taxon>PACMAD clade</taxon>
        <taxon>Arundinoideae</taxon>
        <taxon>Arundineae</taxon>
        <taxon>Arundo</taxon>
    </lineage>
</organism>
<reference evidence="2" key="2">
    <citation type="journal article" date="2015" name="Data Brief">
        <title>Shoot transcriptome of the giant reed, Arundo donax.</title>
        <authorList>
            <person name="Barrero R.A."/>
            <person name="Guerrero F.D."/>
            <person name="Moolhuijzen P."/>
            <person name="Goolsby J.A."/>
            <person name="Tidwell J."/>
            <person name="Bellgard S.E."/>
            <person name="Bellgard M.I."/>
        </authorList>
    </citation>
    <scope>NUCLEOTIDE SEQUENCE</scope>
    <source>
        <tissue evidence="2">Shoot tissue taken approximately 20 cm above the soil surface</tissue>
    </source>
</reference>
<evidence type="ECO:0000313" key="2">
    <source>
        <dbReference type="EMBL" id="JAD99285.1"/>
    </source>
</evidence>
<dbReference type="AlphaFoldDB" id="A0A0A9EN42"/>